<feature type="compositionally biased region" description="Basic residues" evidence="4">
    <location>
        <begin position="401"/>
        <end position="416"/>
    </location>
</feature>
<dbReference type="Pfam" id="PF08170">
    <property type="entry name" value="POPLD"/>
    <property type="match status" value="1"/>
</dbReference>
<dbReference type="Proteomes" id="UP001176521">
    <property type="component" value="Unassembled WGS sequence"/>
</dbReference>
<dbReference type="GO" id="GO:0005655">
    <property type="term" value="C:nucleolar ribonuclease P complex"/>
    <property type="evidence" value="ECO:0007669"/>
    <property type="project" value="InterPro"/>
</dbReference>
<keyword evidence="9" id="KW-1185">Reference proteome</keyword>
<feature type="region of interest" description="Disordered" evidence="4">
    <location>
        <begin position="475"/>
        <end position="540"/>
    </location>
</feature>
<proteinExistence type="predicted"/>
<reference evidence="8" key="1">
    <citation type="journal article" date="2023" name="PhytoFront">
        <title>Draft Genome Resources of Seven Strains of Tilletia horrida, Causal Agent of Kernel Smut of Rice.</title>
        <authorList>
            <person name="Khanal S."/>
            <person name="Antony Babu S."/>
            <person name="Zhou X.G."/>
        </authorList>
    </citation>
    <scope>NUCLEOTIDE SEQUENCE</scope>
    <source>
        <strain evidence="8">TX3</strain>
    </source>
</reference>
<dbReference type="InterPro" id="IPR055079">
    <property type="entry name" value="POP1_C"/>
</dbReference>
<feature type="region of interest" description="Disordered" evidence="4">
    <location>
        <begin position="648"/>
        <end position="667"/>
    </location>
</feature>
<evidence type="ECO:0000259" key="7">
    <source>
        <dbReference type="Pfam" id="PF22770"/>
    </source>
</evidence>
<feature type="compositionally biased region" description="Low complexity" evidence="4">
    <location>
        <begin position="431"/>
        <end position="451"/>
    </location>
</feature>
<evidence type="ECO:0000256" key="3">
    <source>
        <dbReference type="ARBA" id="ARBA00023242"/>
    </source>
</evidence>
<dbReference type="InterPro" id="IPR039182">
    <property type="entry name" value="Pop1"/>
</dbReference>
<feature type="region of interest" description="Disordered" evidence="4">
    <location>
        <begin position="394"/>
        <end position="456"/>
    </location>
</feature>
<feature type="compositionally biased region" description="Basic and acidic residues" evidence="4">
    <location>
        <begin position="1204"/>
        <end position="1238"/>
    </location>
</feature>
<evidence type="ECO:0000256" key="2">
    <source>
        <dbReference type="ARBA" id="ARBA00022694"/>
    </source>
</evidence>
<evidence type="ECO:0000313" key="8">
    <source>
        <dbReference type="EMBL" id="KAK0537348.1"/>
    </source>
</evidence>
<gene>
    <name evidence="8" type="ORF">OC842_001656</name>
</gene>
<name>A0AAN6GHD4_9BASI</name>
<evidence type="ECO:0000256" key="4">
    <source>
        <dbReference type="SAM" id="MobiDB-lite"/>
    </source>
</evidence>
<feature type="compositionally biased region" description="Low complexity" evidence="4">
    <location>
        <begin position="14"/>
        <end position="31"/>
    </location>
</feature>
<dbReference type="EMBL" id="JAPDMQ010000061">
    <property type="protein sequence ID" value="KAK0537348.1"/>
    <property type="molecule type" value="Genomic_DNA"/>
</dbReference>
<feature type="domain" description="Pop1 N-terminal" evidence="5">
    <location>
        <begin position="75"/>
        <end position="284"/>
    </location>
</feature>
<evidence type="ECO:0000256" key="1">
    <source>
        <dbReference type="ARBA" id="ARBA00004123"/>
    </source>
</evidence>
<dbReference type="PANTHER" id="PTHR22731">
    <property type="entry name" value="RIBONUCLEASES P/MRP PROTEIN SUBUNIT POP1"/>
    <property type="match status" value="1"/>
</dbReference>
<dbReference type="Pfam" id="PF06978">
    <property type="entry name" value="POP1_N"/>
    <property type="match status" value="1"/>
</dbReference>
<keyword evidence="2" id="KW-0819">tRNA processing</keyword>
<comment type="subcellular location">
    <subcellularLocation>
        <location evidence="1">Nucleus</location>
    </subcellularLocation>
</comment>
<feature type="compositionally biased region" description="Basic residues" evidence="4">
    <location>
        <begin position="514"/>
        <end position="525"/>
    </location>
</feature>
<dbReference type="PANTHER" id="PTHR22731:SF3">
    <property type="entry name" value="RIBONUCLEASES P_MRP PROTEIN SUBUNIT POP1"/>
    <property type="match status" value="1"/>
</dbReference>
<feature type="domain" description="POP1 C-terminal" evidence="7">
    <location>
        <begin position="1137"/>
        <end position="1271"/>
    </location>
</feature>
<accession>A0AAN6GHD4</accession>
<evidence type="ECO:0000259" key="5">
    <source>
        <dbReference type="Pfam" id="PF06978"/>
    </source>
</evidence>
<dbReference type="InterPro" id="IPR009723">
    <property type="entry name" value="Pop1_N"/>
</dbReference>
<feature type="compositionally biased region" description="Acidic residues" evidence="4">
    <location>
        <begin position="490"/>
        <end position="503"/>
    </location>
</feature>
<organism evidence="8 9">
    <name type="scientific">Tilletia horrida</name>
    <dbReference type="NCBI Taxonomy" id="155126"/>
    <lineage>
        <taxon>Eukaryota</taxon>
        <taxon>Fungi</taxon>
        <taxon>Dikarya</taxon>
        <taxon>Basidiomycota</taxon>
        <taxon>Ustilaginomycotina</taxon>
        <taxon>Exobasidiomycetes</taxon>
        <taxon>Tilletiales</taxon>
        <taxon>Tilletiaceae</taxon>
        <taxon>Tilletia</taxon>
    </lineage>
</organism>
<dbReference type="InterPro" id="IPR012590">
    <property type="entry name" value="POPLD_dom"/>
</dbReference>
<feature type="domain" description="POPLD" evidence="6">
    <location>
        <begin position="882"/>
        <end position="988"/>
    </location>
</feature>
<dbReference type="AlphaFoldDB" id="A0AAN6GHD4"/>
<feature type="region of interest" description="Disordered" evidence="4">
    <location>
        <begin position="1204"/>
        <end position="1246"/>
    </location>
</feature>
<comment type="caution">
    <text evidence="8">The sequence shown here is derived from an EMBL/GenBank/DDBJ whole genome shotgun (WGS) entry which is preliminary data.</text>
</comment>
<feature type="compositionally biased region" description="Basic and acidic residues" evidence="4">
    <location>
        <begin position="417"/>
        <end position="428"/>
    </location>
</feature>
<evidence type="ECO:0000313" key="9">
    <source>
        <dbReference type="Proteomes" id="UP001176521"/>
    </source>
</evidence>
<sequence length="1272" mass="137188">MHKARHIDAGPSEADGAGRAGRATVAASSSRVQLGGPSVAGGKSAQASASAGLLNMTYQPSPAVLPTHLALSAHIQARSYQLESFQRALLSARTAANMRAWQLLPRHARRRAASHNLLRVPKRLRGKALAELKASNTLALTKAKIRKRYGDDLPLSRARKRTAILLLRAASKLAQSEKAGKPRSQLKSNTALTLARASKIAAHQSSHWLETHLWHAKRFHMSSRSRSHPMHGKEMPATQRAEADTHYPFALAYRPHMKGHRAAVRASLHQCTLRDVSWWSFVRVSVRIDAYSGSSSNAVETDAHPSSSFTQAQASAAILLEQAGARDGWQREWQTGTRMCYSTLVGCAPAPTHHKAGSGKGKARQLDDDTAGAMPRCHAHYPVNVLWLPTPSPAAAVQQSKPKKGKLSRHRKRIRERARAEQAAKDALQESATQSASSSSHPGAPTSSAASKPSMQQKLPAYDEDDMDALMNAQDDEEEDDMDAMMNGGYDDDDEDTNMEDGPADGNGPASSQARKKKRRYHRSKAAAMPKQARDVSKAAASSEAAAASYNKILKASSSPETLVGSTSAAQTDPNTVFVLLQTHPSCVAHLIDTLRRSASALASPFHGRLILEIQELNAAPSAGVAVGRGRAALAATGLQGNVRHLMRDEESKKKAKGKKAPSAMNGVDDARHRANLDEVSGGAALEGYNAFELIGPEAGRLLVGVLKPVPGTSQSKLDALKSLMEPNAHRTMPRGRLLALDVHDPRLSFPPKLPRKIADRDADADDRIEETDVDMVQPMSTSGTTPLDTELAAGRLFREGASLPKFSKGTIDRRRAKNLVPGTSLKPHADDDIVPVVIVQRSISSSAPISASSSFFSGGAPPSSVAILDAPTQDADAAMHGFTLLVPRGWGGPFFHSLSYPSPTPVKVIALQQARQQVLESGSATSFPHDWPHCGAHLSATTKSEPGTLFERWAGALGLAEWQDWARRPPAKRENWDAKGVRWPFGPVFDQRARVSDEERTGKALEVGESMWTVLSKNALRMAEGSRGADRTGTGMGADGLLTAILNASTGQHDSPTKKDSQHWLCCVRSLASIRPSSMNSSTARSLAFAYVPVRVQACRKGLFGQWSEIHLSPDVDEVAKWRAMLTVMESDRKRGERMADELGPWQPPEPTSVQRIAQPSSTYIGTVTSGDYALTQGRSFAVGVIPLVAWLELCAREAKVAATSKDSKPIRGRGQGEGKGEGGGEEDANMKRVTKEPKKRRNAIPKQALVFVKDRASELYRLASVEVLVP</sequence>
<protein>
    <submittedName>
        <fullName evidence="8">Uncharacterized protein</fullName>
    </submittedName>
</protein>
<dbReference type="Pfam" id="PF22770">
    <property type="entry name" value="POP1_C"/>
    <property type="match status" value="1"/>
</dbReference>
<dbReference type="GO" id="GO:0001682">
    <property type="term" value="P:tRNA 5'-leader removal"/>
    <property type="evidence" value="ECO:0007669"/>
    <property type="project" value="InterPro"/>
</dbReference>
<evidence type="ECO:0000259" key="6">
    <source>
        <dbReference type="Pfam" id="PF08170"/>
    </source>
</evidence>
<keyword evidence="3" id="KW-0539">Nucleus</keyword>
<feature type="region of interest" description="Disordered" evidence="4">
    <location>
        <begin position="1"/>
        <end position="41"/>
    </location>
</feature>
<dbReference type="GO" id="GO:0000172">
    <property type="term" value="C:ribonuclease MRP complex"/>
    <property type="evidence" value="ECO:0007669"/>
    <property type="project" value="InterPro"/>
</dbReference>